<reference evidence="6 7" key="1">
    <citation type="journal article" date="2020" name="Mol. Plant">
        <title>The Chromosome-Based Rubber Tree Genome Provides New Insights into Spurge Genome Evolution and Rubber Biosynthesis.</title>
        <authorList>
            <person name="Liu J."/>
            <person name="Shi C."/>
            <person name="Shi C.C."/>
            <person name="Li W."/>
            <person name="Zhang Q.J."/>
            <person name="Zhang Y."/>
            <person name="Li K."/>
            <person name="Lu H.F."/>
            <person name="Shi C."/>
            <person name="Zhu S.T."/>
            <person name="Xiao Z.Y."/>
            <person name="Nan H."/>
            <person name="Yue Y."/>
            <person name="Zhu X.G."/>
            <person name="Wu Y."/>
            <person name="Hong X.N."/>
            <person name="Fan G.Y."/>
            <person name="Tong Y."/>
            <person name="Zhang D."/>
            <person name="Mao C.L."/>
            <person name="Liu Y.L."/>
            <person name="Hao S.J."/>
            <person name="Liu W.Q."/>
            <person name="Lv M.Q."/>
            <person name="Zhang H.B."/>
            <person name="Liu Y."/>
            <person name="Hu-Tang G.R."/>
            <person name="Wang J.P."/>
            <person name="Wang J.H."/>
            <person name="Sun Y.H."/>
            <person name="Ni S.B."/>
            <person name="Chen W.B."/>
            <person name="Zhang X.C."/>
            <person name="Jiao Y.N."/>
            <person name="Eichler E.E."/>
            <person name="Li G.H."/>
            <person name="Liu X."/>
            <person name="Gao L.Z."/>
        </authorList>
    </citation>
    <scope>NUCLEOTIDE SEQUENCE [LARGE SCALE GENOMIC DNA]</scope>
    <source>
        <strain evidence="7">cv. GT1</strain>
        <tissue evidence="6">Leaf</tissue>
    </source>
</reference>
<proteinExistence type="inferred from homology"/>
<dbReference type="PANTHER" id="PTHR22809:SF14">
    <property type="entry name" value="TRNA N(3)-METHYLCYTIDINE METHYLTRANSFERASE"/>
    <property type="match status" value="1"/>
</dbReference>
<evidence type="ECO:0000256" key="2">
    <source>
        <dbReference type="ARBA" id="ARBA00022603"/>
    </source>
</evidence>
<dbReference type="GO" id="GO:0008173">
    <property type="term" value="F:RNA methyltransferase activity"/>
    <property type="evidence" value="ECO:0007669"/>
    <property type="project" value="UniProtKB-ARBA"/>
</dbReference>
<dbReference type="SUPFAM" id="SSF53335">
    <property type="entry name" value="S-adenosyl-L-methionine-dependent methyltransferases"/>
    <property type="match status" value="1"/>
</dbReference>
<dbReference type="Proteomes" id="UP000467840">
    <property type="component" value="Chromosome 9"/>
</dbReference>
<keyword evidence="2 4" id="KW-0489">Methyltransferase</keyword>
<dbReference type="EMBL" id="JAAGAX010000008">
    <property type="protein sequence ID" value="KAF2307014.1"/>
    <property type="molecule type" value="Genomic_DNA"/>
</dbReference>
<dbReference type="Pfam" id="PF13489">
    <property type="entry name" value="Methyltransf_23"/>
    <property type="match status" value="1"/>
</dbReference>
<gene>
    <name evidence="6" type="ORF">GH714_023297</name>
</gene>
<evidence type="ECO:0000256" key="4">
    <source>
        <dbReference type="PIRNR" id="PIRNR037755"/>
    </source>
</evidence>
<dbReference type="InterPro" id="IPR026113">
    <property type="entry name" value="METTL2/6/8-like"/>
</dbReference>
<dbReference type="AlphaFoldDB" id="A0A6A6M159"/>
<sequence length="368" mass="41843">MNKEAEAEYFSKDFEWESLKHEIENNPSYVYHLLPFNQQPQPQEEEEEKEEESGDSKAWQMFHIRHSSGKFFKERRYLLKEFPELVSCGDFSKVLEVGCGSGSSVVPILRGNKSIIVYACDCSTETLEKAKQIVDATDIVSVQNRFKPFYCDFAFTGFPKWFLCDSCPLIPPPKQQECFSSDDSYCFKEGGCCVGGVDFVTLIFTLSAVPLKRMPIAILECFSVLKPGGMLLFRDYGLYDMTMLRFEADKRVGFREYMRSDGTRSYFFCLDTVRNLFVGAGFIELELEYCCVKSVNRRKEKSMRRVWVHGKFQKPTRCGSVKARVGQICDGGLANSPGCYCINVGHFRDDRDSNSGAGDGGIVAVRIE</sequence>
<dbReference type="GO" id="GO:0008757">
    <property type="term" value="F:S-adenosylmethionine-dependent methyltransferase activity"/>
    <property type="evidence" value="ECO:0007669"/>
    <property type="project" value="UniProtKB-ARBA"/>
</dbReference>
<evidence type="ECO:0000313" key="7">
    <source>
        <dbReference type="Proteomes" id="UP000467840"/>
    </source>
</evidence>
<accession>A0A6A6M159</accession>
<keyword evidence="3 4" id="KW-0808">Transferase</keyword>
<keyword evidence="7" id="KW-1185">Reference proteome</keyword>
<dbReference type="InterPro" id="IPR029063">
    <property type="entry name" value="SAM-dependent_MTases_sf"/>
</dbReference>
<evidence type="ECO:0000313" key="6">
    <source>
        <dbReference type="EMBL" id="KAF2307014.1"/>
    </source>
</evidence>
<comment type="similarity">
    <text evidence="1 4">Belongs to the methyltransferase superfamily. METL family.</text>
</comment>
<evidence type="ECO:0000256" key="5">
    <source>
        <dbReference type="SAM" id="MobiDB-lite"/>
    </source>
</evidence>
<name>A0A6A6M159_HEVBR</name>
<evidence type="ECO:0000256" key="3">
    <source>
        <dbReference type="ARBA" id="ARBA00022679"/>
    </source>
</evidence>
<comment type="caution">
    <text evidence="6">The sequence shown here is derived from an EMBL/GenBank/DDBJ whole genome shotgun (WGS) entry which is preliminary data.</text>
</comment>
<feature type="region of interest" description="Disordered" evidence="5">
    <location>
        <begin position="35"/>
        <end position="56"/>
    </location>
</feature>
<feature type="compositionally biased region" description="Acidic residues" evidence="5">
    <location>
        <begin position="43"/>
        <end position="53"/>
    </location>
</feature>
<dbReference type="EC" id="2.1.1.-" evidence="4"/>
<organism evidence="6 7">
    <name type="scientific">Hevea brasiliensis</name>
    <name type="common">Para rubber tree</name>
    <name type="synonym">Siphonia brasiliensis</name>
    <dbReference type="NCBI Taxonomy" id="3981"/>
    <lineage>
        <taxon>Eukaryota</taxon>
        <taxon>Viridiplantae</taxon>
        <taxon>Streptophyta</taxon>
        <taxon>Embryophyta</taxon>
        <taxon>Tracheophyta</taxon>
        <taxon>Spermatophyta</taxon>
        <taxon>Magnoliopsida</taxon>
        <taxon>eudicotyledons</taxon>
        <taxon>Gunneridae</taxon>
        <taxon>Pentapetalae</taxon>
        <taxon>rosids</taxon>
        <taxon>fabids</taxon>
        <taxon>Malpighiales</taxon>
        <taxon>Euphorbiaceae</taxon>
        <taxon>Crotonoideae</taxon>
        <taxon>Micrandreae</taxon>
        <taxon>Hevea</taxon>
    </lineage>
</organism>
<dbReference type="CDD" id="cd02440">
    <property type="entry name" value="AdoMet_MTases"/>
    <property type="match status" value="1"/>
</dbReference>
<protein>
    <recommendedName>
        <fullName evidence="4">tRNA N(3)-methylcytidine methyltransferase</fullName>
        <ecNumber evidence="4">2.1.1.-</ecNumber>
    </recommendedName>
</protein>
<dbReference type="Gene3D" id="3.40.50.150">
    <property type="entry name" value="Vaccinia Virus protein VP39"/>
    <property type="match status" value="1"/>
</dbReference>
<evidence type="ECO:0000256" key="1">
    <source>
        <dbReference type="ARBA" id="ARBA00009725"/>
    </source>
</evidence>
<dbReference type="PANTHER" id="PTHR22809">
    <property type="entry name" value="METHYLTRANSFERASE-RELATED"/>
    <property type="match status" value="1"/>
</dbReference>
<dbReference type="PIRSF" id="PIRSF037755">
    <property type="entry name" value="Mettl2_prd"/>
    <property type="match status" value="1"/>
</dbReference>
<comment type="function">
    <text evidence="4">S-adenosyl-L-methionine-dependent methyltransferase.</text>
</comment>
<dbReference type="GO" id="GO:0032259">
    <property type="term" value="P:methylation"/>
    <property type="evidence" value="ECO:0007669"/>
    <property type="project" value="UniProtKB-KW"/>
</dbReference>